<dbReference type="PRINTS" id="PR00111">
    <property type="entry name" value="ABHYDROLASE"/>
</dbReference>
<protein>
    <recommendedName>
        <fullName evidence="7">sn-1-specific diacylglycerol lipase ABHD11</fullName>
        <ecNumber evidence="3">3.1.1.116</ecNumber>
    </recommendedName>
    <alternativeName>
        <fullName evidence="4">Alpha/beta hydrolase domain-containing protein 11</fullName>
    </alternativeName>
</protein>
<evidence type="ECO:0000256" key="11">
    <source>
        <dbReference type="ARBA" id="ARBA00048919"/>
    </source>
</evidence>
<dbReference type="GO" id="GO:0052689">
    <property type="term" value="F:carboxylic ester hydrolase activity"/>
    <property type="evidence" value="ECO:0007669"/>
    <property type="project" value="TreeGrafter"/>
</dbReference>
<evidence type="ECO:0000256" key="6">
    <source>
        <dbReference type="ARBA" id="ARBA00043742"/>
    </source>
</evidence>
<reference evidence="13 14" key="1">
    <citation type="submission" date="2021-06" db="EMBL/GenBank/DDBJ databases">
        <title>Caerostris darwini draft genome.</title>
        <authorList>
            <person name="Kono N."/>
            <person name="Arakawa K."/>
        </authorList>
    </citation>
    <scope>NUCLEOTIDE SEQUENCE [LARGE SCALE GENOMIC DNA]</scope>
</reference>
<dbReference type="PANTHER" id="PTHR46118:SF4">
    <property type="entry name" value="PROTEIN ABHD11"/>
    <property type="match status" value="1"/>
</dbReference>
<evidence type="ECO:0000313" key="14">
    <source>
        <dbReference type="Proteomes" id="UP001054837"/>
    </source>
</evidence>
<evidence type="ECO:0000256" key="1">
    <source>
        <dbReference type="ARBA" id="ARBA00008645"/>
    </source>
</evidence>
<proteinExistence type="inferred from homology"/>
<dbReference type="PANTHER" id="PTHR46118">
    <property type="entry name" value="PROTEIN ABHD11"/>
    <property type="match status" value="1"/>
</dbReference>
<dbReference type="Pfam" id="PF00561">
    <property type="entry name" value="Abhydrolase_1"/>
    <property type="match status" value="1"/>
</dbReference>
<comment type="catalytic activity">
    <reaction evidence="8">
        <text>1-octadecanoyl-2-(4Z,7Z,10Z,13Z,16Z,19Z-docosahexaenoyl)-sn-glycerol + H2O = 2-(4Z,7Z,10Z,13Z,16Z,19Z-docosahexaenoyl)-glycerol + octadecanoate + H(+)</text>
        <dbReference type="Rhea" id="RHEA:77107"/>
        <dbReference type="ChEBI" id="CHEBI:15377"/>
        <dbReference type="ChEBI" id="CHEBI:15378"/>
        <dbReference type="ChEBI" id="CHEBI:25629"/>
        <dbReference type="ChEBI" id="CHEBI:77129"/>
        <dbReference type="ChEBI" id="CHEBI:186738"/>
    </reaction>
</comment>
<comment type="caution">
    <text evidence="13">The sequence shown here is derived from an EMBL/GenBank/DDBJ whole genome shotgun (WGS) entry which is preliminary data.</text>
</comment>
<evidence type="ECO:0000256" key="8">
    <source>
        <dbReference type="ARBA" id="ARBA00048283"/>
    </source>
</evidence>
<comment type="catalytic activity">
    <reaction evidence="10">
        <text>1-octadecanoyl-2-(9Z-octadecenoyl)-sn-glycerol + H2O = 2-(9Z-octadecenoyl)-glycerol + octadecanoate + H(+)</text>
        <dbReference type="Rhea" id="RHEA:77103"/>
        <dbReference type="ChEBI" id="CHEBI:15377"/>
        <dbReference type="ChEBI" id="CHEBI:15378"/>
        <dbReference type="ChEBI" id="CHEBI:25629"/>
        <dbReference type="ChEBI" id="CHEBI:73990"/>
        <dbReference type="ChEBI" id="CHEBI:75468"/>
    </reaction>
</comment>
<evidence type="ECO:0000256" key="10">
    <source>
        <dbReference type="ARBA" id="ARBA00048513"/>
    </source>
</evidence>
<name>A0AAV4VYT7_9ARAC</name>
<comment type="catalytic activity">
    <reaction evidence="11">
        <text>1-octadecanoyl-2-(5Z,8Z,11Z,14Z-eicosatetraenoyl)-sn-glycerol + H2O = 2-(5Z,8Z,11Z,14Z-eicosatetraenoyl)-glycerol + octadecanoate + H(+)</text>
        <dbReference type="Rhea" id="RHEA:38507"/>
        <dbReference type="ChEBI" id="CHEBI:15377"/>
        <dbReference type="ChEBI" id="CHEBI:15378"/>
        <dbReference type="ChEBI" id="CHEBI:25629"/>
        <dbReference type="ChEBI" id="CHEBI:52392"/>
        <dbReference type="ChEBI" id="CHEBI:75728"/>
    </reaction>
</comment>
<dbReference type="InterPro" id="IPR029058">
    <property type="entry name" value="AB_hydrolase_fold"/>
</dbReference>
<comment type="catalytic activity">
    <reaction evidence="6">
        <text>a 1,3-diacyl-sn-glycerol + H2O = a 1-acyl-sn-glycerol + a fatty acid + H(+)</text>
        <dbReference type="Rhea" id="RHEA:38503"/>
        <dbReference type="ChEBI" id="CHEBI:15377"/>
        <dbReference type="ChEBI" id="CHEBI:15378"/>
        <dbReference type="ChEBI" id="CHEBI:28868"/>
        <dbReference type="ChEBI" id="CHEBI:64683"/>
        <dbReference type="ChEBI" id="CHEBI:77272"/>
    </reaction>
</comment>
<gene>
    <name evidence="13" type="primary">Abhd11</name>
    <name evidence="13" type="ORF">CDAR_372271</name>
</gene>
<evidence type="ECO:0000256" key="5">
    <source>
        <dbReference type="ARBA" id="ARBA00043667"/>
    </source>
</evidence>
<keyword evidence="14" id="KW-1185">Reference proteome</keyword>
<evidence type="ECO:0000256" key="2">
    <source>
        <dbReference type="ARBA" id="ARBA00022801"/>
    </source>
</evidence>
<sequence>MAKLVYDCIEVEGCDEDQPPILFLHGMFGCKEQWGDVPRKVGEATKRKIYAIDARNHGGSEWTEDFNFDKNVDDLFHFMDTIGAQKATVVGHSMGGITAINAALREPERIEKFAAEDIGVRKVSQEIMNTIQAYVGLAQQALKHMPDSVDDEDEAKKFIFQYVFQNLPPEVQKLGKKFDENDPSTINKSVRLRRTEDGRFGYMYNSEVLARAVSDADSIMSEPQGVYEGPACFIYGKISPFLINQDEANIKKYFPNAELVGIENATHNVHNDNPEEYMDALLKFLQNAE</sequence>
<feature type="domain" description="AB hydrolase-1" evidence="12">
    <location>
        <begin position="19"/>
        <end position="274"/>
    </location>
</feature>
<organism evidence="13 14">
    <name type="scientific">Caerostris darwini</name>
    <dbReference type="NCBI Taxonomy" id="1538125"/>
    <lineage>
        <taxon>Eukaryota</taxon>
        <taxon>Metazoa</taxon>
        <taxon>Ecdysozoa</taxon>
        <taxon>Arthropoda</taxon>
        <taxon>Chelicerata</taxon>
        <taxon>Arachnida</taxon>
        <taxon>Araneae</taxon>
        <taxon>Araneomorphae</taxon>
        <taxon>Entelegynae</taxon>
        <taxon>Araneoidea</taxon>
        <taxon>Araneidae</taxon>
        <taxon>Caerostris</taxon>
    </lineage>
</organism>
<evidence type="ECO:0000256" key="3">
    <source>
        <dbReference type="ARBA" id="ARBA00026104"/>
    </source>
</evidence>
<dbReference type="InterPro" id="IPR000073">
    <property type="entry name" value="AB_hydrolase_1"/>
</dbReference>
<dbReference type="SUPFAM" id="SSF53474">
    <property type="entry name" value="alpha/beta-Hydrolases"/>
    <property type="match status" value="1"/>
</dbReference>
<evidence type="ECO:0000313" key="13">
    <source>
        <dbReference type="EMBL" id="GIY75148.1"/>
    </source>
</evidence>
<accession>A0AAV4VYT7</accession>
<keyword evidence="2" id="KW-0378">Hydrolase</keyword>
<dbReference type="Proteomes" id="UP001054837">
    <property type="component" value="Unassembled WGS sequence"/>
</dbReference>
<dbReference type="EMBL" id="BPLQ01013825">
    <property type="protein sequence ID" value="GIY75148.1"/>
    <property type="molecule type" value="Genomic_DNA"/>
</dbReference>
<dbReference type="EC" id="3.1.1.116" evidence="3"/>
<evidence type="ECO:0000256" key="7">
    <source>
        <dbReference type="ARBA" id="ARBA00044064"/>
    </source>
</evidence>
<evidence type="ECO:0000256" key="9">
    <source>
        <dbReference type="ARBA" id="ARBA00048504"/>
    </source>
</evidence>
<dbReference type="AlphaFoldDB" id="A0AAV4VYT7"/>
<dbReference type="PROSITE" id="PS51257">
    <property type="entry name" value="PROKAR_LIPOPROTEIN"/>
    <property type="match status" value="1"/>
</dbReference>
<comment type="catalytic activity">
    <reaction evidence="9">
        <text>1,2-didecanoylglycerol + H2O = decanoylglycerol + decanoate + H(+)</text>
        <dbReference type="Rhea" id="RHEA:48596"/>
        <dbReference type="ChEBI" id="CHEBI:11152"/>
        <dbReference type="ChEBI" id="CHEBI:15377"/>
        <dbReference type="ChEBI" id="CHEBI:15378"/>
        <dbReference type="ChEBI" id="CHEBI:27689"/>
        <dbReference type="ChEBI" id="CHEBI:90605"/>
    </reaction>
</comment>
<comment type="similarity">
    <text evidence="1">Belongs to the AB hydrolase superfamily.</text>
</comment>
<evidence type="ECO:0000259" key="12">
    <source>
        <dbReference type="Pfam" id="PF00561"/>
    </source>
</evidence>
<evidence type="ECO:0000256" key="4">
    <source>
        <dbReference type="ARBA" id="ARBA00042703"/>
    </source>
</evidence>
<dbReference type="Gene3D" id="3.40.50.1820">
    <property type="entry name" value="alpha/beta hydrolase"/>
    <property type="match status" value="1"/>
</dbReference>
<comment type="catalytic activity">
    <reaction evidence="5">
        <text>a 1,2-diacyl-sn-glycerol + H2O = a 2-acylglycerol + a fatty acid + H(+)</text>
        <dbReference type="Rhea" id="RHEA:33275"/>
        <dbReference type="ChEBI" id="CHEBI:15377"/>
        <dbReference type="ChEBI" id="CHEBI:15378"/>
        <dbReference type="ChEBI" id="CHEBI:17389"/>
        <dbReference type="ChEBI" id="CHEBI:17815"/>
        <dbReference type="ChEBI" id="CHEBI:28868"/>
        <dbReference type="EC" id="3.1.1.116"/>
    </reaction>
</comment>